<evidence type="ECO:0000313" key="1">
    <source>
        <dbReference type="EMBL" id="SBV36789.1"/>
    </source>
</evidence>
<proteinExistence type="predicted"/>
<gene>
    <name evidence="1" type="ORF">STPYR_11719</name>
</gene>
<dbReference type="EMBL" id="FLTS01000001">
    <property type="protein sequence ID" value="SBV36789.1"/>
    <property type="molecule type" value="Genomic_DNA"/>
</dbReference>
<name>A0A1Y5Q3C9_9GAMM</name>
<reference evidence="1" key="1">
    <citation type="submission" date="2016-03" db="EMBL/GenBank/DDBJ databases">
        <authorList>
            <person name="Ploux O."/>
        </authorList>
    </citation>
    <scope>NUCLEOTIDE SEQUENCE</scope>
    <source>
        <strain evidence="1">UC10</strain>
    </source>
</reference>
<dbReference type="AlphaFoldDB" id="A0A1Y5Q3C9"/>
<organism evidence="1">
    <name type="scientific">uncultured Stenotrophomonas sp</name>
    <dbReference type="NCBI Taxonomy" id="165438"/>
    <lineage>
        <taxon>Bacteria</taxon>
        <taxon>Pseudomonadati</taxon>
        <taxon>Pseudomonadota</taxon>
        <taxon>Gammaproteobacteria</taxon>
        <taxon>Lysobacterales</taxon>
        <taxon>Lysobacteraceae</taxon>
        <taxon>Stenotrophomonas</taxon>
        <taxon>environmental samples</taxon>
    </lineage>
</organism>
<accession>A0A1Y5Q3C9</accession>
<protein>
    <submittedName>
        <fullName evidence="1">Putative exported protein</fullName>
    </submittedName>
</protein>
<sequence length="180" mass="18565">MKMKYTAAFALVAWLLVAGWLASMVIAKPAVLRMGNQAEETAAMAELRNAINQNRQAAAALATLRDNPFPLVDTGNVVALPVASAPATATGVRGATTGHGNGSAEAGADVTHAISLVLVSSGRRVAVIDGQYVKAGSRLADGTRVRAIGQDWVRLADPAGNLQTYRVLNPLQSAPAGGRP</sequence>